<dbReference type="AlphaFoldDB" id="A0AAW2DS15"/>
<dbReference type="InterPro" id="IPR056139">
    <property type="entry name" value="DUF7722"/>
</dbReference>
<feature type="domain" description="DUF7722" evidence="1">
    <location>
        <begin position="5"/>
        <end position="48"/>
    </location>
</feature>
<accession>A0AAW2DS15</accession>
<name>A0AAW2DS15_9ROSI</name>
<gene>
    <name evidence="2" type="ORF">SO802_007218</name>
</gene>
<organism evidence="2 3">
    <name type="scientific">Lithocarpus litseifolius</name>
    <dbReference type="NCBI Taxonomy" id="425828"/>
    <lineage>
        <taxon>Eukaryota</taxon>
        <taxon>Viridiplantae</taxon>
        <taxon>Streptophyta</taxon>
        <taxon>Embryophyta</taxon>
        <taxon>Tracheophyta</taxon>
        <taxon>Spermatophyta</taxon>
        <taxon>Magnoliopsida</taxon>
        <taxon>eudicotyledons</taxon>
        <taxon>Gunneridae</taxon>
        <taxon>Pentapetalae</taxon>
        <taxon>rosids</taxon>
        <taxon>fabids</taxon>
        <taxon>Fagales</taxon>
        <taxon>Fagaceae</taxon>
        <taxon>Lithocarpus</taxon>
    </lineage>
</organism>
<dbReference type="Pfam" id="PF24847">
    <property type="entry name" value="DUF7722"/>
    <property type="match status" value="1"/>
</dbReference>
<evidence type="ECO:0000313" key="2">
    <source>
        <dbReference type="EMBL" id="KAL0012110.1"/>
    </source>
</evidence>
<comment type="caution">
    <text evidence="2">The sequence shown here is derived from an EMBL/GenBank/DDBJ whole genome shotgun (WGS) entry which is preliminary data.</text>
</comment>
<proteinExistence type="predicted"/>
<keyword evidence="3" id="KW-1185">Reference proteome</keyword>
<reference evidence="2 3" key="1">
    <citation type="submission" date="2024-01" db="EMBL/GenBank/DDBJ databases">
        <title>A telomere-to-telomere, gap-free genome of sweet tea (Lithocarpus litseifolius).</title>
        <authorList>
            <person name="Zhou J."/>
        </authorList>
    </citation>
    <scope>NUCLEOTIDE SEQUENCE [LARGE SCALE GENOMIC DNA]</scope>
    <source>
        <strain evidence="2">Zhou-2022a</strain>
        <tissue evidence="2">Leaf</tissue>
    </source>
</reference>
<sequence length="73" mass="8566">MPLHYSRYKKADYEQMEEWKLDLLLNQYGLSFKGTLDEKRAYAMGAFLSMTLSFSLKYQHLSVQQMVADAVHV</sequence>
<dbReference type="Proteomes" id="UP001459277">
    <property type="component" value="Unassembled WGS sequence"/>
</dbReference>
<evidence type="ECO:0000313" key="3">
    <source>
        <dbReference type="Proteomes" id="UP001459277"/>
    </source>
</evidence>
<evidence type="ECO:0000259" key="1">
    <source>
        <dbReference type="Pfam" id="PF24847"/>
    </source>
</evidence>
<dbReference type="EMBL" id="JAZDWU010000002">
    <property type="protein sequence ID" value="KAL0012110.1"/>
    <property type="molecule type" value="Genomic_DNA"/>
</dbReference>
<dbReference type="PANTHER" id="PTHR33513">
    <property type="entry name" value="OS06G0523300 PROTEIN"/>
    <property type="match status" value="1"/>
</dbReference>
<protein>
    <recommendedName>
        <fullName evidence="1">DUF7722 domain-containing protein</fullName>
    </recommendedName>
</protein>